<dbReference type="InterPro" id="IPR000847">
    <property type="entry name" value="LysR_HTH_N"/>
</dbReference>
<accession>A0ABT5QXV7</accession>
<dbReference type="EMBL" id="JAJUBC010000006">
    <property type="protein sequence ID" value="MDD1792838.1"/>
    <property type="molecule type" value="Genomic_DNA"/>
</dbReference>
<evidence type="ECO:0000313" key="6">
    <source>
        <dbReference type="EMBL" id="MDD1792838.1"/>
    </source>
</evidence>
<dbReference type="Gene3D" id="3.40.190.290">
    <property type="match status" value="1"/>
</dbReference>
<dbReference type="SUPFAM" id="SSF53850">
    <property type="entry name" value="Periplasmic binding protein-like II"/>
    <property type="match status" value="1"/>
</dbReference>
<dbReference type="InterPro" id="IPR036388">
    <property type="entry name" value="WH-like_DNA-bd_sf"/>
</dbReference>
<dbReference type="Gene3D" id="1.10.10.10">
    <property type="entry name" value="Winged helix-like DNA-binding domain superfamily/Winged helix DNA-binding domain"/>
    <property type="match status" value="1"/>
</dbReference>
<keyword evidence="4" id="KW-0804">Transcription</keyword>
<proteinExistence type="inferred from homology"/>
<dbReference type="Pfam" id="PF00126">
    <property type="entry name" value="HTH_1"/>
    <property type="match status" value="1"/>
</dbReference>
<evidence type="ECO:0000256" key="3">
    <source>
        <dbReference type="ARBA" id="ARBA00023125"/>
    </source>
</evidence>
<dbReference type="PROSITE" id="PS50931">
    <property type="entry name" value="HTH_LYSR"/>
    <property type="match status" value="1"/>
</dbReference>
<dbReference type="Proteomes" id="UP001149400">
    <property type="component" value="Unassembled WGS sequence"/>
</dbReference>
<organism evidence="6 7">
    <name type="scientific">Enterovibrio gelatinilyticus</name>
    <dbReference type="NCBI Taxonomy" id="2899819"/>
    <lineage>
        <taxon>Bacteria</taxon>
        <taxon>Pseudomonadati</taxon>
        <taxon>Pseudomonadota</taxon>
        <taxon>Gammaproteobacteria</taxon>
        <taxon>Vibrionales</taxon>
        <taxon>Vibrionaceae</taxon>
        <taxon>Enterovibrio</taxon>
    </lineage>
</organism>
<dbReference type="InterPro" id="IPR036390">
    <property type="entry name" value="WH_DNA-bd_sf"/>
</dbReference>
<gene>
    <name evidence="6" type="ORF">LRP50_06845</name>
</gene>
<evidence type="ECO:0000313" key="7">
    <source>
        <dbReference type="Proteomes" id="UP001149400"/>
    </source>
</evidence>
<dbReference type="SUPFAM" id="SSF46785">
    <property type="entry name" value="Winged helix' DNA-binding domain"/>
    <property type="match status" value="1"/>
</dbReference>
<evidence type="ECO:0000259" key="5">
    <source>
        <dbReference type="PROSITE" id="PS50931"/>
    </source>
</evidence>
<name>A0ABT5QXV7_9GAMM</name>
<protein>
    <submittedName>
        <fullName evidence="6">LysR family transcriptional regulator</fullName>
    </submittedName>
</protein>
<keyword evidence="3" id="KW-0238">DNA-binding</keyword>
<dbReference type="PANTHER" id="PTHR30126:SF91">
    <property type="entry name" value="LYSR FAMILY TRANSCRIPTIONAL REGULATOR"/>
    <property type="match status" value="1"/>
</dbReference>
<feature type="domain" description="HTH lysR-type" evidence="5">
    <location>
        <begin position="1"/>
        <end position="59"/>
    </location>
</feature>
<dbReference type="PANTHER" id="PTHR30126">
    <property type="entry name" value="HTH-TYPE TRANSCRIPTIONAL REGULATOR"/>
    <property type="match status" value="1"/>
</dbReference>
<evidence type="ECO:0000256" key="2">
    <source>
        <dbReference type="ARBA" id="ARBA00023015"/>
    </source>
</evidence>
<dbReference type="InterPro" id="IPR005119">
    <property type="entry name" value="LysR_subst-bd"/>
</dbReference>
<sequence>MHTLEQLATFIAVYEQGSYSAAAKLLGKSRTTVREHVMAFEDGVGYDLFIIDGRKAIPTEKASKLYFQAKVVDKQNRELHYFSQSLFDSDVHSLTVVHDVFAPLNLMVSIEKRVKEHYPNMVVNWLHRTRQEALVMLKEGEADFALMPNRDMAFAETEVTWKTLGHLHLKCYAAKESPLSAMEAVTIHHLQSETQYISENFLALNVGFAKISPRFHVVSNHDLLCEMIKQQGWAAMPEDYMQPYLKSGELVELKLKELPKSKMIGLNVFFAIGKDNQKVFADTIDWFVEEGHMLG</sequence>
<comment type="caution">
    <text evidence="6">The sequence shown here is derived from an EMBL/GenBank/DDBJ whole genome shotgun (WGS) entry which is preliminary data.</text>
</comment>
<keyword evidence="7" id="KW-1185">Reference proteome</keyword>
<evidence type="ECO:0000256" key="4">
    <source>
        <dbReference type="ARBA" id="ARBA00023163"/>
    </source>
</evidence>
<dbReference type="Pfam" id="PF03466">
    <property type="entry name" value="LysR_substrate"/>
    <property type="match status" value="1"/>
</dbReference>
<evidence type="ECO:0000256" key="1">
    <source>
        <dbReference type="ARBA" id="ARBA00009437"/>
    </source>
</evidence>
<reference evidence="6" key="1">
    <citation type="submission" date="2021-12" db="EMBL/GenBank/DDBJ databases">
        <title>Enterovibrio ZSDZ35 sp. nov. and Enterovibrio ZSDZ42 sp. nov., isolated from coastal seawater in Qingdao.</title>
        <authorList>
            <person name="Zhang P."/>
        </authorList>
    </citation>
    <scope>NUCLEOTIDE SEQUENCE</scope>
    <source>
        <strain evidence="6">ZSDZ42</strain>
    </source>
</reference>
<dbReference type="RefSeq" id="WP_274163718.1">
    <property type="nucleotide sequence ID" value="NZ_JAJUBC010000006.1"/>
</dbReference>
<keyword evidence="2" id="KW-0805">Transcription regulation</keyword>
<dbReference type="CDD" id="cd05466">
    <property type="entry name" value="PBP2_LTTR_substrate"/>
    <property type="match status" value="1"/>
</dbReference>
<comment type="similarity">
    <text evidence="1">Belongs to the LysR transcriptional regulatory family.</text>
</comment>